<name>M0A810_9EURY</name>
<feature type="region of interest" description="Disordered" evidence="1">
    <location>
        <begin position="1"/>
        <end position="29"/>
    </location>
</feature>
<keyword evidence="2" id="KW-1133">Transmembrane helix</keyword>
<dbReference type="Proteomes" id="UP000011693">
    <property type="component" value="Unassembled WGS sequence"/>
</dbReference>
<evidence type="ECO:0000313" key="4">
    <source>
        <dbReference type="Proteomes" id="UP000011693"/>
    </source>
</evidence>
<gene>
    <name evidence="3" type="ORF">C482_17970</name>
</gene>
<keyword evidence="2" id="KW-0472">Membrane</keyword>
<keyword evidence="4" id="KW-1185">Reference proteome</keyword>
<dbReference type="STRING" id="1227492.C482_17970"/>
<organism evidence="3 4">
    <name type="scientific">Natrialba chahannaoensis JCM 10990</name>
    <dbReference type="NCBI Taxonomy" id="1227492"/>
    <lineage>
        <taxon>Archaea</taxon>
        <taxon>Methanobacteriati</taxon>
        <taxon>Methanobacteriota</taxon>
        <taxon>Stenosarchaea group</taxon>
        <taxon>Halobacteria</taxon>
        <taxon>Halobacteriales</taxon>
        <taxon>Natrialbaceae</taxon>
        <taxon>Natrialba</taxon>
    </lineage>
</organism>
<protein>
    <submittedName>
        <fullName evidence="3">Uncharacterized protein</fullName>
    </submittedName>
</protein>
<dbReference type="RefSeq" id="WP_006169112.1">
    <property type="nucleotide sequence ID" value="NZ_AOIN01000093.1"/>
</dbReference>
<dbReference type="EMBL" id="AOIN01000093">
    <property type="protein sequence ID" value="ELY94684.1"/>
    <property type="molecule type" value="Genomic_DNA"/>
</dbReference>
<dbReference type="PATRIC" id="fig|1227492.4.peg.3579"/>
<feature type="transmembrane region" description="Helical" evidence="2">
    <location>
        <begin position="165"/>
        <end position="183"/>
    </location>
</feature>
<feature type="transmembrane region" description="Helical" evidence="2">
    <location>
        <begin position="58"/>
        <end position="77"/>
    </location>
</feature>
<comment type="caution">
    <text evidence="3">The sequence shown here is derived from an EMBL/GenBank/DDBJ whole genome shotgun (WGS) entry which is preliminary data.</text>
</comment>
<reference evidence="3 4" key="1">
    <citation type="journal article" date="2014" name="PLoS Genet.">
        <title>Phylogenetically driven sequencing of extremely halophilic archaea reveals strategies for static and dynamic osmo-response.</title>
        <authorList>
            <person name="Becker E.A."/>
            <person name="Seitzer P.M."/>
            <person name="Tritt A."/>
            <person name="Larsen D."/>
            <person name="Krusor M."/>
            <person name="Yao A.I."/>
            <person name="Wu D."/>
            <person name="Madern D."/>
            <person name="Eisen J.A."/>
            <person name="Darling A.E."/>
            <person name="Facciotti M.T."/>
        </authorList>
    </citation>
    <scope>NUCLEOTIDE SEQUENCE [LARGE SCALE GENOMIC DNA]</scope>
    <source>
        <strain evidence="3 4">JCM 10990</strain>
    </source>
</reference>
<dbReference type="Pfam" id="PF24432">
    <property type="entry name" value="DUF7555"/>
    <property type="match status" value="1"/>
</dbReference>
<accession>M0A810</accession>
<proteinExistence type="predicted"/>
<evidence type="ECO:0000256" key="1">
    <source>
        <dbReference type="SAM" id="MobiDB-lite"/>
    </source>
</evidence>
<feature type="transmembrane region" description="Helical" evidence="2">
    <location>
        <begin position="89"/>
        <end position="107"/>
    </location>
</feature>
<dbReference type="AlphaFoldDB" id="M0A810"/>
<evidence type="ECO:0000256" key="2">
    <source>
        <dbReference type="SAM" id="Phobius"/>
    </source>
</evidence>
<dbReference type="InterPro" id="IPR055977">
    <property type="entry name" value="DUF7555"/>
</dbReference>
<sequence length="185" mass="20390">MGSRYSDSDDGYRNNDGDDERDGHYEHHDHYDNLHADSMTTDHHGNSFHVRLSVWIDAITYATAITTLVTLIALLLGLVTGGGPSQAKFTLFIVGFLLLGYATVRLWPSTPSDLDTHTELAGVEGDSIPEVADQTRFQAFVQQLPPLRWVQSPPPEARIRTPGKLLLGSIAVLLVSFLMETVFGI</sequence>
<evidence type="ECO:0000313" key="3">
    <source>
        <dbReference type="EMBL" id="ELY94684.1"/>
    </source>
</evidence>
<keyword evidence="2" id="KW-0812">Transmembrane</keyword>